<dbReference type="Pfam" id="PF00046">
    <property type="entry name" value="Homeodomain"/>
    <property type="match status" value="1"/>
</dbReference>
<dbReference type="OrthoDB" id="3137333at2759"/>
<dbReference type="PANTHER" id="PTHR24340:SF41">
    <property type="entry name" value="MUSCLE-SPECIFIC HOMEOBOX PROTEIN TINMAN-RELATED"/>
    <property type="match status" value="1"/>
</dbReference>
<dbReference type="Gene3D" id="1.10.10.60">
    <property type="entry name" value="Homeodomain-like"/>
    <property type="match status" value="1"/>
</dbReference>
<keyword evidence="3 6" id="KW-0238">DNA-binding</keyword>
<evidence type="ECO:0000256" key="2">
    <source>
        <dbReference type="ARBA" id="ARBA00022473"/>
    </source>
</evidence>
<dbReference type="WBParaSite" id="EgrG_000522100">
    <property type="protein sequence ID" value="EgrG_000522100"/>
    <property type="gene ID" value="EgrG_000522100"/>
</dbReference>
<evidence type="ECO:0000256" key="5">
    <source>
        <dbReference type="ARBA" id="ARBA00023242"/>
    </source>
</evidence>
<organism evidence="11 12">
    <name type="scientific">Echinococcus granulosus</name>
    <name type="common">Hydatid tapeworm</name>
    <dbReference type="NCBI Taxonomy" id="6210"/>
    <lineage>
        <taxon>Eukaryota</taxon>
        <taxon>Metazoa</taxon>
        <taxon>Spiralia</taxon>
        <taxon>Lophotrochozoa</taxon>
        <taxon>Platyhelminthes</taxon>
        <taxon>Cestoda</taxon>
        <taxon>Eucestoda</taxon>
        <taxon>Cyclophyllidea</taxon>
        <taxon>Taeniidae</taxon>
        <taxon>Echinococcus</taxon>
        <taxon>Echinococcus granulosus group</taxon>
    </lineage>
</organism>
<evidence type="ECO:0000313" key="11">
    <source>
        <dbReference type="EMBL" id="EUB55894.1"/>
    </source>
</evidence>
<reference evidence="14" key="4">
    <citation type="submission" date="2020-10" db="UniProtKB">
        <authorList>
            <consortium name="WormBaseParasite"/>
        </authorList>
    </citation>
    <scope>IDENTIFICATION</scope>
</reference>
<dbReference type="SMART" id="SM00389">
    <property type="entry name" value="HOX"/>
    <property type="match status" value="1"/>
</dbReference>
<evidence type="ECO:0000313" key="14">
    <source>
        <dbReference type="WBParaSite" id="EgrG_000522100"/>
    </source>
</evidence>
<feature type="region of interest" description="Disordered" evidence="8">
    <location>
        <begin position="18"/>
        <end position="49"/>
    </location>
</feature>
<reference evidence="10 13" key="2">
    <citation type="journal article" date="2013" name="Nature">
        <title>The genomes of four tapeworm species reveal adaptations to parasitism.</title>
        <authorList>
            <person name="Tsai I.J."/>
            <person name="Zarowiecki M."/>
            <person name="Holroyd N."/>
            <person name="Garciarrubio A."/>
            <person name="Sanchez-Flores A."/>
            <person name="Brooks K.L."/>
            <person name="Tracey A."/>
            <person name="Bobes R.J."/>
            <person name="Fragoso G."/>
            <person name="Sciutto E."/>
            <person name="Aslett M."/>
            <person name="Beasley H."/>
            <person name="Bennett H.M."/>
            <person name="Cai J."/>
            <person name="Camicia F."/>
            <person name="Clark R."/>
            <person name="Cucher M."/>
            <person name="De Silva N."/>
            <person name="Day T.A."/>
            <person name="Deplazes P."/>
            <person name="Estrada K."/>
            <person name="Fernandez C."/>
            <person name="Holland P.W."/>
            <person name="Hou J."/>
            <person name="Hu S."/>
            <person name="Huckvale T."/>
            <person name="Hung S.S."/>
            <person name="Kamenetzky L."/>
            <person name="Keane J.A."/>
            <person name="Kiss F."/>
            <person name="Koziol U."/>
            <person name="Lambert O."/>
            <person name="Liu K."/>
            <person name="Luo X."/>
            <person name="Luo Y."/>
            <person name="Macchiaroli N."/>
            <person name="Nichol S."/>
            <person name="Paps J."/>
            <person name="Parkinson J."/>
            <person name="Pouchkina-Stantcheva N."/>
            <person name="Riddiford N."/>
            <person name="Rosenzvit M."/>
            <person name="Salinas G."/>
            <person name="Wasmuth J.D."/>
            <person name="Zamanian M."/>
            <person name="Zheng Y."/>
            <person name="Cai X."/>
            <person name="Soberon X."/>
            <person name="Olson P.D."/>
            <person name="Laclette J.P."/>
            <person name="Brehm K."/>
            <person name="Berriman M."/>
            <person name="Garciarrubio A."/>
            <person name="Bobes R.J."/>
            <person name="Fragoso G."/>
            <person name="Sanchez-Flores A."/>
            <person name="Estrada K."/>
            <person name="Cevallos M.A."/>
            <person name="Morett E."/>
            <person name="Gonzalez V."/>
            <person name="Portillo T."/>
            <person name="Ochoa-Leyva A."/>
            <person name="Jose M.V."/>
            <person name="Sciutto E."/>
            <person name="Landa A."/>
            <person name="Jimenez L."/>
            <person name="Valdes V."/>
            <person name="Carrero J.C."/>
            <person name="Larralde C."/>
            <person name="Morales-Montor J."/>
            <person name="Limon-Lason J."/>
            <person name="Soberon X."/>
            <person name="Laclette J.P."/>
        </authorList>
    </citation>
    <scope>NUCLEOTIDE SEQUENCE [LARGE SCALE GENOMIC DNA]</scope>
</reference>
<dbReference type="GO" id="GO:0000981">
    <property type="term" value="F:DNA-binding transcription factor activity, RNA polymerase II-specific"/>
    <property type="evidence" value="ECO:0007669"/>
    <property type="project" value="InterPro"/>
</dbReference>
<dbReference type="SUPFAM" id="SSF46689">
    <property type="entry name" value="Homeodomain-like"/>
    <property type="match status" value="1"/>
</dbReference>
<sequence length="258" mass="29634">MTTSSVFTVRHILGLDDPDKTTQVESPFPPLTNISETNGTENQRTTEEANSKQFKAFSMFPNPNLLMLRAQMQLQQNHRTLALSSRQDDRQNQTNFVVLQNLLPHHQPKEHFYPTPASKQDLEGAALADFQCQSKRRILFNKYQITELEKRFKLQRYLTAQEREELAKTIGLTPTQVKIWFQNHRYKVKRSGDDATAAFSMPTKFLPLKNTPQSNRLAFNGDGNYKVDSFEGSLNSFSRPKLSQAPIAVRNSQQQQQC</sequence>
<dbReference type="PROSITE" id="PS00027">
    <property type="entry name" value="HOMEOBOX_1"/>
    <property type="match status" value="1"/>
</dbReference>
<dbReference type="InterPro" id="IPR001356">
    <property type="entry name" value="HD"/>
</dbReference>
<evidence type="ECO:0000313" key="13">
    <source>
        <dbReference type="Proteomes" id="UP000492820"/>
    </source>
</evidence>
<dbReference type="InterPro" id="IPR050394">
    <property type="entry name" value="Homeobox_NK-like"/>
</dbReference>
<dbReference type="GO" id="GO:0000978">
    <property type="term" value="F:RNA polymerase II cis-regulatory region sequence-specific DNA binding"/>
    <property type="evidence" value="ECO:0007669"/>
    <property type="project" value="TreeGrafter"/>
</dbReference>
<dbReference type="EMBL" id="LK028582">
    <property type="protein sequence ID" value="CDS20863.1"/>
    <property type="molecule type" value="Genomic_DNA"/>
</dbReference>
<dbReference type="InterPro" id="IPR009057">
    <property type="entry name" value="Homeodomain-like_sf"/>
</dbReference>
<comment type="subcellular location">
    <subcellularLocation>
        <location evidence="1 6 7">Nucleus</location>
    </subcellularLocation>
</comment>
<evidence type="ECO:0000256" key="1">
    <source>
        <dbReference type="ARBA" id="ARBA00004123"/>
    </source>
</evidence>
<protein>
    <submittedName>
        <fullName evidence="11 14">Homeobox protein EgHBX3</fullName>
    </submittedName>
    <submittedName>
        <fullName evidence="10">NK2 2</fullName>
    </submittedName>
</protein>
<dbReference type="RefSeq" id="XP_024347090.1">
    <property type="nucleotide sequence ID" value="XM_024498500.1"/>
</dbReference>
<evidence type="ECO:0000256" key="6">
    <source>
        <dbReference type="PROSITE-ProRule" id="PRU00108"/>
    </source>
</evidence>
<keyword evidence="5 6" id="KW-0539">Nucleus</keyword>
<evidence type="ECO:0000256" key="3">
    <source>
        <dbReference type="ARBA" id="ARBA00023125"/>
    </source>
</evidence>
<dbReference type="InterPro" id="IPR020479">
    <property type="entry name" value="HD_metazoa"/>
</dbReference>
<dbReference type="GO" id="GO:0030154">
    <property type="term" value="P:cell differentiation"/>
    <property type="evidence" value="ECO:0007669"/>
    <property type="project" value="TreeGrafter"/>
</dbReference>
<evidence type="ECO:0000256" key="4">
    <source>
        <dbReference type="ARBA" id="ARBA00023155"/>
    </source>
</evidence>
<gene>
    <name evidence="11 14" type="ORF">EGR_09251</name>
    <name evidence="10" type="ORF">EgrG_000522100</name>
</gene>
<dbReference type="OMA" id="LADFQCQ"/>
<reference evidence="11 12" key="1">
    <citation type="journal article" date="2013" name="Nat. Genet.">
        <title>The genome of the hydatid tapeworm Echinococcus granulosus.</title>
        <authorList>
            <person name="Zheng H."/>
            <person name="Zhang W."/>
            <person name="Zhang L."/>
            <person name="Zhang Z."/>
            <person name="Li J."/>
            <person name="Lu G."/>
            <person name="Zhu Y."/>
            <person name="Wang Y."/>
            <person name="Huang Y."/>
            <person name="Liu J."/>
            <person name="Kang H."/>
            <person name="Chen J."/>
            <person name="Wang L."/>
            <person name="Chen A."/>
            <person name="Yu S."/>
            <person name="Gao Z."/>
            <person name="Jin L."/>
            <person name="Gu W."/>
            <person name="Wang Z."/>
            <person name="Zhao L."/>
            <person name="Shi B."/>
            <person name="Wen H."/>
            <person name="Lin R."/>
            <person name="Jones M.K."/>
            <person name="Brejova B."/>
            <person name="Vinar T."/>
            <person name="Zhao G."/>
            <person name="McManus D.P."/>
            <person name="Chen Z."/>
            <person name="Zhou Y."/>
            <person name="Wang S."/>
        </authorList>
    </citation>
    <scope>NUCLEOTIDE SEQUENCE [LARGE SCALE GENOMIC DNA]</scope>
</reference>
<dbReference type="Proteomes" id="UP000019149">
    <property type="component" value="Unassembled WGS sequence"/>
</dbReference>
<evidence type="ECO:0000256" key="8">
    <source>
        <dbReference type="SAM" id="MobiDB-lite"/>
    </source>
</evidence>
<evidence type="ECO:0000313" key="12">
    <source>
        <dbReference type="Proteomes" id="UP000019149"/>
    </source>
</evidence>
<keyword evidence="2" id="KW-0217">Developmental protein</keyword>
<feature type="compositionally biased region" description="Polar residues" evidence="8">
    <location>
        <begin position="32"/>
        <end position="43"/>
    </location>
</feature>
<dbReference type="PRINTS" id="PR00024">
    <property type="entry name" value="HOMEOBOX"/>
</dbReference>
<dbReference type="InterPro" id="IPR017970">
    <property type="entry name" value="Homeobox_CS"/>
</dbReference>
<dbReference type="PRINTS" id="PR00031">
    <property type="entry name" value="HTHREPRESSR"/>
</dbReference>
<name>U6JA18_ECHGR</name>
<feature type="DNA-binding region" description="Homeobox" evidence="6">
    <location>
        <begin position="133"/>
        <end position="192"/>
    </location>
</feature>
<evidence type="ECO:0000259" key="9">
    <source>
        <dbReference type="PROSITE" id="PS50071"/>
    </source>
</evidence>
<dbReference type="PROSITE" id="PS50071">
    <property type="entry name" value="HOMEOBOX_2"/>
    <property type="match status" value="1"/>
</dbReference>
<dbReference type="KEGG" id="egl:EGR_09251"/>
<reference evidence="10" key="3">
    <citation type="submission" date="2014-06" db="EMBL/GenBank/DDBJ databases">
        <authorList>
            <person name="Aslett M."/>
        </authorList>
    </citation>
    <scope>NUCLEOTIDE SEQUENCE</scope>
</reference>
<keyword evidence="4 6" id="KW-0371">Homeobox</keyword>
<evidence type="ECO:0000256" key="7">
    <source>
        <dbReference type="RuleBase" id="RU000682"/>
    </source>
</evidence>
<evidence type="ECO:0000313" key="10">
    <source>
        <dbReference type="EMBL" id="CDS20863.1"/>
    </source>
</evidence>
<dbReference type="CTD" id="36344966"/>
<dbReference type="InterPro" id="IPR000047">
    <property type="entry name" value="HTH_motif"/>
</dbReference>
<dbReference type="CDD" id="cd00086">
    <property type="entry name" value="homeodomain"/>
    <property type="match status" value="1"/>
</dbReference>
<dbReference type="STRING" id="6210.U6JA18"/>
<dbReference type="GO" id="GO:0005634">
    <property type="term" value="C:nucleus"/>
    <property type="evidence" value="ECO:0007669"/>
    <property type="project" value="UniProtKB-SubCell"/>
</dbReference>
<dbReference type="GeneID" id="36344966"/>
<accession>U6JA18</accession>
<proteinExistence type="predicted"/>
<feature type="domain" description="Homeobox" evidence="9">
    <location>
        <begin position="131"/>
        <end position="191"/>
    </location>
</feature>
<dbReference type="PANTHER" id="PTHR24340">
    <property type="entry name" value="HOMEOBOX PROTEIN NKX"/>
    <property type="match status" value="1"/>
</dbReference>
<dbReference type="AlphaFoldDB" id="U6JA18"/>
<dbReference type="Proteomes" id="UP000492820">
    <property type="component" value="Unassembled WGS sequence"/>
</dbReference>
<keyword evidence="12" id="KW-1185">Reference proteome</keyword>
<dbReference type="EMBL" id="APAU02000139">
    <property type="protein sequence ID" value="EUB55894.1"/>
    <property type="molecule type" value="Genomic_DNA"/>
</dbReference>